<dbReference type="GO" id="GO:0005777">
    <property type="term" value="C:peroxisome"/>
    <property type="evidence" value="ECO:0007669"/>
    <property type="project" value="UniProtKB-SubCell"/>
</dbReference>
<keyword evidence="12" id="KW-0576">Peroxisome</keyword>
<dbReference type="GO" id="GO:0070403">
    <property type="term" value="F:NAD+ binding"/>
    <property type="evidence" value="ECO:0007669"/>
    <property type="project" value="InterPro"/>
</dbReference>
<dbReference type="Proteomes" id="UP000230069">
    <property type="component" value="Unassembled WGS sequence"/>
</dbReference>
<dbReference type="Gene3D" id="1.10.1040.50">
    <property type="match status" value="1"/>
</dbReference>
<evidence type="ECO:0000256" key="10">
    <source>
        <dbReference type="ARBA" id="ARBA00023027"/>
    </source>
</evidence>
<comment type="catalytic activity">
    <reaction evidence="18">
        <text>a 4-saturated-(3S)-3-hydroxyacyl-CoA = a (3E)-enoyl-CoA + H2O</text>
        <dbReference type="Rhea" id="RHEA:20724"/>
        <dbReference type="ChEBI" id="CHEBI:15377"/>
        <dbReference type="ChEBI" id="CHEBI:58521"/>
        <dbReference type="ChEBI" id="CHEBI:137480"/>
        <dbReference type="EC" id="4.2.1.17"/>
    </reaction>
</comment>
<dbReference type="CDD" id="cd06558">
    <property type="entry name" value="crotonase-like"/>
    <property type="match status" value="1"/>
</dbReference>
<evidence type="ECO:0000256" key="12">
    <source>
        <dbReference type="ARBA" id="ARBA00023140"/>
    </source>
</evidence>
<evidence type="ECO:0000259" key="20">
    <source>
        <dbReference type="Pfam" id="PF00725"/>
    </source>
</evidence>
<comment type="similarity">
    <text evidence="5">In the central section; belongs to the 3-hydroxyacyl-CoA dehydrogenase family.</text>
</comment>
<comment type="subcellular location">
    <subcellularLocation>
        <location evidence="3">Peroxisome</location>
    </subcellularLocation>
</comment>
<dbReference type="InterPro" id="IPR018376">
    <property type="entry name" value="Enoyl-CoA_hyd/isom_CS"/>
</dbReference>
<dbReference type="OrthoDB" id="2018133at2759"/>
<dbReference type="InterPro" id="IPR006180">
    <property type="entry name" value="3-OHacyl-CoA_DH_CS"/>
</dbReference>
<dbReference type="Pfam" id="PF00725">
    <property type="entry name" value="3HCDH"/>
    <property type="match status" value="1"/>
</dbReference>
<dbReference type="SUPFAM" id="SSF51735">
    <property type="entry name" value="NAD(P)-binding Rossmann-fold domains"/>
    <property type="match status" value="1"/>
</dbReference>
<dbReference type="InterPro" id="IPR001753">
    <property type="entry name" value="Enoyl-CoA_hydra/iso"/>
</dbReference>
<dbReference type="InterPro" id="IPR029045">
    <property type="entry name" value="ClpP/crotonase-like_dom_sf"/>
</dbReference>
<evidence type="ECO:0000256" key="5">
    <source>
        <dbReference type="ARBA" id="ARBA00007005"/>
    </source>
</evidence>
<dbReference type="InterPro" id="IPR006176">
    <property type="entry name" value="3-OHacyl-CoA_DH_NAD-bd"/>
</dbReference>
<evidence type="ECO:0000256" key="16">
    <source>
        <dbReference type="ARBA" id="ARBA00023701"/>
    </source>
</evidence>
<comment type="pathway">
    <text evidence="4">Lipid metabolism; fatty acid beta-oxidation.</text>
</comment>
<dbReference type="Gene3D" id="3.90.226.10">
    <property type="entry name" value="2-enoyl-CoA Hydratase, Chain A, domain 1"/>
    <property type="match status" value="1"/>
</dbReference>
<keyword evidence="8" id="KW-0276">Fatty acid metabolism</keyword>
<comment type="catalytic activity">
    <reaction evidence="17">
        <text>a (3S)-3-hydroxyacyl-CoA = a (2E)-enoyl-CoA + H2O</text>
        <dbReference type="Rhea" id="RHEA:16105"/>
        <dbReference type="ChEBI" id="CHEBI:15377"/>
        <dbReference type="ChEBI" id="CHEBI:57318"/>
        <dbReference type="ChEBI" id="CHEBI:58856"/>
        <dbReference type="EC" id="4.2.1.17"/>
    </reaction>
</comment>
<keyword evidence="15" id="KW-0511">Multifunctional enzyme</keyword>
<comment type="subunit">
    <text evidence="7">Monomer.</text>
</comment>
<dbReference type="InterPro" id="IPR008927">
    <property type="entry name" value="6-PGluconate_DH-like_C_sf"/>
</dbReference>
<comment type="similarity">
    <text evidence="19">Belongs to the enoyl-CoA hydratase/isomerase family.</text>
</comment>
<dbReference type="UniPathway" id="UPA00659"/>
<dbReference type="GO" id="GO:0004300">
    <property type="term" value="F:enoyl-CoA hydratase activity"/>
    <property type="evidence" value="ECO:0007669"/>
    <property type="project" value="UniProtKB-EC"/>
</dbReference>
<keyword evidence="11" id="KW-0443">Lipid metabolism</keyword>
<evidence type="ECO:0000256" key="14">
    <source>
        <dbReference type="ARBA" id="ARBA00023239"/>
    </source>
</evidence>
<dbReference type="InterPro" id="IPR006108">
    <property type="entry name" value="3HC_DH_C"/>
</dbReference>
<evidence type="ECO:0000256" key="1">
    <source>
        <dbReference type="ARBA" id="ARBA00000452"/>
    </source>
</evidence>
<dbReference type="Pfam" id="PF00378">
    <property type="entry name" value="ECH_1"/>
    <property type="match status" value="1"/>
</dbReference>
<evidence type="ECO:0000256" key="15">
    <source>
        <dbReference type="ARBA" id="ARBA00023268"/>
    </source>
</evidence>
<comment type="catalytic activity">
    <reaction evidence="1">
        <text>a (3Z)-enoyl-CoA = a 4-saturated (2E)-enoyl-CoA</text>
        <dbReference type="Rhea" id="RHEA:45900"/>
        <dbReference type="ChEBI" id="CHEBI:85097"/>
        <dbReference type="ChEBI" id="CHEBI:85489"/>
        <dbReference type="EC" id="5.3.3.8"/>
    </reaction>
</comment>
<dbReference type="FunFam" id="1.10.1040.50:FF:000004">
    <property type="entry name" value="Peroxisomal fatty acid beta-oxidation multifunctional protein"/>
    <property type="match status" value="1"/>
</dbReference>
<accession>A0A2G5FA89</accession>
<dbReference type="FunFam" id="3.90.226.10:FF:000025">
    <property type="entry name" value="Peroxisomal fatty acid beta-oxidation multifunctional protein"/>
    <property type="match status" value="1"/>
</dbReference>
<dbReference type="GO" id="GO:0006635">
    <property type="term" value="P:fatty acid beta-oxidation"/>
    <property type="evidence" value="ECO:0007669"/>
    <property type="project" value="UniProtKB-UniPathway"/>
</dbReference>
<keyword evidence="23" id="KW-1185">Reference proteome</keyword>
<evidence type="ECO:0000256" key="11">
    <source>
        <dbReference type="ARBA" id="ARBA00023098"/>
    </source>
</evidence>
<evidence type="ECO:0000256" key="6">
    <source>
        <dbReference type="ARBA" id="ARBA00008750"/>
    </source>
</evidence>
<evidence type="ECO:0000256" key="7">
    <source>
        <dbReference type="ARBA" id="ARBA00011245"/>
    </source>
</evidence>
<comment type="catalytic activity">
    <reaction evidence="16">
        <text>(3S)-3-hydroxybutanoyl-CoA = (3R)-3-hydroxybutanoyl-CoA</text>
        <dbReference type="Rhea" id="RHEA:21760"/>
        <dbReference type="ChEBI" id="CHEBI:57315"/>
        <dbReference type="ChEBI" id="CHEBI:57316"/>
        <dbReference type="EC" id="5.1.2.3"/>
    </reaction>
</comment>
<dbReference type="PROSITE" id="PS00166">
    <property type="entry name" value="ENOYL_COA_HYDRATASE"/>
    <property type="match status" value="1"/>
</dbReference>
<evidence type="ECO:0000259" key="21">
    <source>
        <dbReference type="Pfam" id="PF02737"/>
    </source>
</evidence>
<keyword evidence="13" id="KW-0413">Isomerase</keyword>
<feature type="domain" description="3-hydroxyacyl-CoA dehydrogenase C-terminal" evidence="20">
    <location>
        <begin position="488"/>
        <end position="581"/>
    </location>
</feature>
<gene>
    <name evidence="22" type="ORF">AQUCO_00100410v1</name>
</gene>
<dbReference type="SUPFAM" id="SSF48179">
    <property type="entry name" value="6-phosphogluconate dehydrogenase C-terminal domain-like"/>
    <property type="match status" value="2"/>
</dbReference>
<dbReference type="AlphaFoldDB" id="A0A2G5FA89"/>
<sequence length="721" mass="78019">MKVTMEVGNDGVAVIKISNPPVNALAPIIIRGLKEKYMEAMNRDDVKAIVVTGEGGRFSGGFDINVFGTVHKSGDLSALPSVSVDLVVNTIEDGKKPSVAAIEGLALGGGLELAMGCHARISAPRTQLGLPELSLGIIPGFGGTQRLPRLVGISKAVEMMLMSKPIMSEEGKKLGLIDAVVSSEELLKVARSWALDIAERRKPWISSLQRTDKLGSLSEAREILKVARQQSRKTAPNMPQHQVCLDVIEEGVVFGGYSGVLKEEKMFNELVLSSTSKGLVHVFFAQRLTSKVPNVTDVGLKPRHIKKVAVIGGGLMGSGIATALILSNISVVLKEINTDYLQKGMKTIEANLRSLVTRGKMTEDKANKAFSIVKGVLDYAEFKDVDMVIEAVIENIALKQSIFSELEKVCPAHCILATNTSTIDLNIIGDKTTSQDRIIGAHFFSPAHVMPLLEIVRTAKTSPQVILDLMTVGKAIKKVPVVVGNCTGFAVNRTFFPYSQGAQFLAHLGVDVFRIDRVISNFGMPMGPFQLQDLAGYGVAMAVGKEFASSFADRTFRSPLVELLVKSGRNGKNNGKGYYIYEKGNKPKPDPSVLPIIEESRRIAKLMPGGKPVSVTDQEILEMVLFPVVNEACRVMDEGVVVRASDVDIASVLGMSFPNYRGGIVFWGDSVGSGYIYSSLKKWSEAYGSFFKPSRFLEERATKGLLLSDPVSKSQASKSRL</sequence>
<dbReference type="PANTHER" id="PTHR23309:SF49">
    <property type="entry name" value="PEROXISOMAL BIFUNCTIONAL ENZYME"/>
    <property type="match status" value="1"/>
</dbReference>
<keyword evidence="14" id="KW-0456">Lyase</keyword>
<dbReference type="Pfam" id="PF02737">
    <property type="entry name" value="3HCDH_N"/>
    <property type="match status" value="1"/>
</dbReference>
<evidence type="ECO:0000256" key="17">
    <source>
        <dbReference type="ARBA" id="ARBA00023709"/>
    </source>
</evidence>
<protein>
    <submittedName>
        <fullName evidence="22">Uncharacterized protein</fullName>
    </submittedName>
</protein>
<comment type="catalytic activity">
    <reaction evidence="2">
        <text>a (3E)-enoyl-CoA = a 4-saturated (2E)-enoyl-CoA</text>
        <dbReference type="Rhea" id="RHEA:45228"/>
        <dbReference type="ChEBI" id="CHEBI:58521"/>
        <dbReference type="ChEBI" id="CHEBI:85097"/>
        <dbReference type="EC" id="5.3.3.8"/>
    </reaction>
</comment>
<dbReference type="GO" id="GO:0004165">
    <property type="term" value="F:delta(3)-delta(2)-enoyl-CoA isomerase activity"/>
    <property type="evidence" value="ECO:0007669"/>
    <property type="project" value="UniProtKB-EC"/>
</dbReference>
<dbReference type="FunFam" id="3.40.50.720:FF:000009">
    <property type="entry name" value="Fatty oxidation complex, alpha subunit"/>
    <property type="match status" value="1"/>
</dbReference>
<name>A0A2G5FA89_AQUCA</name>
<comment type="similarity">
    <text evidence="6">In the N-terminal section; belongs to the enoyl-CoA hydratase/isomerase family.</text>
</comment>
<proteinExistence type="inferred from homology"/>
<feature type="domain" description="3-hydroxyacyl-CoA dehydrogenase NAD binding" evidence="21">
    <location>
        <begin position="307"/>
        <end position="485"/>
    </location>
</feature>
<evidence type="ECO:0000256" key="18">
    <source>
        <dbReference type="ARBA" id="ARBA00023717"/>
    </source>
</evidence>
<dbReference type="PROSITE" id="PS00067">
    <property type="entry name" value="3HCDH"/>
    <property type="match status" value="1"/>
</dbReference>
<evidence type="ECO:0000256" key="13">
    <source>
        <dbReference type="ARBA" id="ARBA00023235"/>
    </source>
</evidence>
<evidence type="ECO:0000256" key="8">
    <source>
        <dbReference type="ARBA" id="ARBA00022832"/>
    </source>
</evidence>
<evidence type="ECO:0000256" key="19">
    <source>
        <dbReference type="RuleBase" id="RU003707"/>
    </source>
</evidence>
<reference evidence="22 23" key="1">
    <citation type="submission" date="2017-09" db="EMBL/GenBank/DDBJ databases">
        <title>WGS assembly of Aquilegia coerulea Goldsmith.</title>
        <authorList>
            <person name="Hodges S."/>
            <person name="Kramer E."/>
            <person name="Nordborg M."/>
            <person name="Tomkins J."/>
            <person name="Borevitz J."/>
            <person name="Derieg N."/>
            <person name="Yan J."/>
            <person name="Mihaltcheva S."/>
            <person name="Hayes R.D."/>
            <person name="Rokhsar D."/>
        </authorList>
    </citation>
    <scope>NUCLEOTIDE SEQUENCE [LARGE SCALE GENOMIC DNA]</scope>
    <source>
        <strain evidence="23">cv. Goldsmith</strain>
    </source>
</reference>
<dbReference type="EMBL" id="KZ305018">
    <property type="protein sequence ID" value="PIA64923.1"/>
    <property type="molecule type" value="Genomic_DNA"/>
</dbReference>
<dbReference type="SUPFAM" id="SSF52096">
    <property type="entry name" value="ClpP/crotonase"/>
    <property type="match status" value="1"/>
</dbReference>
<dbReference type="GO" id="GO:0008692">
    <property type="term" value="F:3-hydroxybutyryl-CoA epimerase activity"/>
    <property type="evidence" value="ECO:0007669"/>
    <property type="project" value="UniProtKB-EC"/>
</dbReference>
<dbReference type="InterPro" id="IPR036291">
    <property type="entry name" value="NAD(P)-bd_dom_sf"/>
</dbReference>
<organism evidence="22 23">
    <name type="scientific">Aquilegia coerulea</name>
    <name type="common">Rocky mountain columbine</name>
    <dbReference type="NCBI Taxonomy" id="218851"/>
    <lineage>
        <taxon>Eukaryota</taxon>
        <taxon>Viridiplantae</taxon>
        <taxon>Streptophyta</taxon>
        <taxon>Embryophyta</taxon>
        <taxon>Tracheophyta</taxon>
        <taxon>Spermatophyta</taxon>
        <taxon>Magnoliopsida</taxon>
        <taxon>Ranunculales</taxon>
        <taxon>Ranunculaceae</taxon>
        <taxon>Thalictroideae</taxon>
        <taxon>Aquilegia</taxon>
    </lineage>
</organism>
<keyword evidence="9" id="KW-0560">Oxidoreductase</keyword>
<dbReference type="GO" id="GO:0003857">
    <property type="term" value="F:(3S)-3-hydroxyacyl-CoA dehydrogenase (NAD+) activity"/>
    <property type="evidence" value="ECO:0007669"/>
    <property type="project" value="TreeGrafter"/>
</dbReference>
<dbReference type="Gene3D" id="3.40.50.720">
    <property type="entry name" value="NAD(P)-binding Rossmann-like Domain"/>
    <property type="match status" value="1"/>
</dbReference>
<evidence type="ECO:0000313" key="22">
    <source>
        <dbReference type="EMBL" id="PIA64923.1"/>
    </source>
</evidence>
<dbReference type="PANTHER" id="PTHR23309">
    <property type="entry name" value="3-HYDROXYACYL-COA DEHYROGENASE"/>
    <property type="match status" value="1"/>
</dbReference>
<evidence type="ECO:0000313" key="23">
    <source>
        <dbReference type="Proteomes" id="UP000230069"/>
    </source>
</evidence>
<keyword evidence="10" id="KW-0520">NAD</keyword>
<evidence type="ECO:0000256" key="4">
    <source>
        <dbReference type="ARBA" id="ARBA00005005"/>
    </source>
</evidence>
<evidence type="ECO:0000256" key="9">
    <source>
        <dbReference type="ARBA" id="ARBA00023002"/>
    </source>
</evidence>
<evidence type="ECO:0000256" key="2">
    <source>
        <dbReference type="ARBA" id="ARBA00000765"/>
    </source>
</evidence>
<evidence type="ECO:0000256" key="3">
    <source>
        <dbReference type="ARBA" id="ARBA00004275"/>
    </source>
</evidence>